<keyword evidence="1" id="KW-0472">Membrane</keyword>
<dbReference type="OrthoDB" id="9807384at2"/>
<reference evidence="3 4" key="1">
    <citation type="submission" date="2019-03" db="EMBL/GenBank/DDBJ databases">
        <title>Empedobacter tilapiae sp. nov., isolated from an intestine of Nile tilapia Oreochromis niloticus.</title>
        <authorList>
            <person name="Kim Y.-O."/>
            <person name="Yoon J.-H."/>
        </authorList>
    </citation>
    <scope>NUCLEOTIDE SEQUENCE [LARGE SCALE GENOMIC DNA]</scope>
    <source>
        <strain evidence="3 4">MRS2</strain>
    </source>
</reference>
<feature type="transmembrane region" description="Helical" evidence="1">
    <location>
        <begin position="150"/>
        <end position="172"/>
    </location>
</feature>
<evidence type="ECO:0000313" key="3">
    <source>
        <dbReference type="EMBL" id="TGN26611.1"/>
    </source>
</evidence>
<organism evidence="3 4">
    <name type="scientific">Empedobacter tilapiae</name>
    <dbReference type="NCBI Taxonomy" id="2491114"/>
    <lineage>
        <taxon>Bacteria</taxon>
        <taxon>Pseudomonadati</taxon>
        <taxon>Bacteroidota</taxon>
        <taxon>Flavobacteriia</taxon>
        <taxon>Flavobacteriales</taxon>
        <taxon>Weeksellaceae</taxon>
        <taxon>Empedobacter</taxon>
    </lineage>
</organism>
<feature type="chain" id="PRO_5021437208" description="Protein BatD" evidence="2">
    <location>
        <begin position="19"/>
        <end position="321"/>
    </location>
</feature>
<dbReference type="EMBL" id="SRPE01000006">
    <property type="protein sequence ID" value="TGN26611.1"/>
    <property type="molecule type" value="Genomic_DNA"/>
</dbReference>
<dbReference type="InterPro" id="IPR025738">
    <property type="entry name" value="BatD"/>
</dbReference>
<keyword evidence="4" id="KW-1185">Reference proteome</keyword>
<keyword evidence="2" id="KW-0732">Signal</keyword>
<protein>
    <recommendedName>
        <fullName evidence="5">Protein BatD</fullName>
    </recommendedName>
</protein>
<dbReference type="Proteomes" id="UP000297998">
    <property type="component" value="Unassembled WGS sequence"/>
</dbReference>
<keyword evidence="1" id="KW-1133">Transmembrane helix</keyword>
<name>A0A4Z1C2L7_9FLAO</name>
<keyword evidence="1" id="KW-0812">Transmembrane</keyword>
<evidence type="ECO:0000313" key="4">
    <source>
        <dbReference type="Proteomes" id="UP000297998"/>
    </source>
</evidence>
<sequence length="321" mass="37425">MKSLLLLVSFFFLQFSFAQEITPKLDRTTIKIGEPIQYEVKIDYKEGDKIVFPTISDSLNYHIEVLGKKLDTIKTDGKSEIVQHLQLTGYDVGKFSIPSLSIQKNGENLTTKKLEIEIQDIAVDTTKNAIFPIKPVMEEEYSIGDYWNKYWLYGIIALILFIIAIVLVVLYIRAKSKLSGKDLYKTPYDEAKTSLKALDAKKYLKRGEQKEYYTQLSFIVRRYLGRVYNFSALEILSDDLVKYISTKQDILPEDIQKFKQFLYDADLVKFAKQQFDDSTNNIYRNWIEEFVERTKPLEIPENADLKKDIVTGEKYKQFNNN</sequence>
<proteinExistence type="predicted"/>
<evidence type="ECO:0000256" key="1">
    <source>
        <dbReference type="SAM" id="Phobius"/>
    </source>
</evidence>
<gene>
    <name evidence="3" type="ORF">E4J94_09165</name>
</gene>
<comment type="caution">
    <text evidence="3">The sequence shown here is derived from an EMBL/GenBank/DDBJ whole genome shotgun (WGS) entry which is preliminary data.</text>
</comment>
<evidence type="ECO:0000256" key="2">
    <source>
        <dbReference type="SAM" id="SignalP"/>
    </source>
</evidence>
<dbReference type="Pfam" id="PF13584">
    <property type="entry name" value="BatD"/>
    <property type="match status" value="1"/>
</dbReference>
<dbReference type="AlphaFoldDB" id="A0A4Z1C2L7"/>
<evidence type="ECO:0008006" key="5">
    <source>
        <dbReference type="Google" id="ProtNLM"/>
    </source>
</evidence>
<accession>A0A4Z1C2L7</accession>
<feature type="signal peptide" evidence="2">
    <location>
        <begin position="1"/>
        <end position="18"/>
    </location>
</feature>
<dbReference type="RefSeq" id="WP_135835520.1">
    <property type="nucleotide sequence ID" value="NZ_SRPE01000006.1"/>
</dbReference>